<organism evidence="1 2">
    <name type="scientific">Microbacterium mangrovi</name>
    <dbReference type="NCBI Taxonomy" id="1348253"/>
    <lineage>
        <taxon>Bacteria</taxon>
        <taxon>Bacillati</taxon>
        <taxon>Actinomycetota</taxon>
        <taxon>Actinomycetes</taxon>
        <taxon>Micrococcales</taxon>
        <taxon>Microbacteriaceae</taxon>
        <taxon>Microbacterium</taxon>
    </lineage>
</organism>
<name>A0A0B2A8A0_9MICO</name>
<proteinExistence type="predicted"/>
<evidence type="ECO:0008006" key="3">
    <source>
        <dbReference type="Google" id="ProtNLM"/>
    </source>
</evidence>
<dbReference type="RefSeq" id="WP_039395919.1">
    <property type="nucleotide sequence ID" value="NZ_JTDK01000003.1"/>
</dbReference>
<dbReference type="EMBL" id="JTDK01000003">
    <property type="protein sequence ID" value="KHK99310.1"/>
    <property type="molecule type" value="Genomic_DNA"/>
</dbReference>
<keyword evidence="2" id="KW-1185">Reference proteome</keyword>
<accession>A0A0B2A8A0</accession>
<protein>
    <recommendedName>
        <fullName evidence="3">PqqD family protein</fullName>
    </recommendedName>
</protein>
<evidence type="ECO:0000313" key="2">
    <source>
        <dbReference type="Proteomes" id="UP000031030"/>
    </source>
</evidence>
<dbReference type="AlphaFoldDB" id="A0A0B2A8A0"/>
<comment type="caution">
    <text evidence="1">The sequence shown here is derived from an EMBL/GenBank/DDBJ whole genome shotgun (WGS) entry which is preliminary data.</text>
</comment>
<sequence length="92" mass="9936">MTRFVPGPGVASVVAEDAVYLAWMPDGPLMALEGPAALIWQQLLIDGDLETLSDRVSPRVHEPPDDLPEHVRAFARSLVDQGLLRPVTPPAS</sequence>
<evidence type="ECO:0000313" key="1">
    <source>
        <dbReference type="EMBL" id="KHK99310.1"/>
    </source>
</evidence>
<dbReference type="Proteomes" id="UP000031030">
    <property type="component" value="Unassembled WGS sequence"/>
</dbReference>
<dbReference type="OrthoDB" id="4869642at2"/>
<reference evidence="1 2" key="1">
    <citation type="submission" date="2014-11" db="EMBL/GenBank/DDBJ databases">
        <title>Genome sequence of Microbacterium mangrovi MUSC 115(T).</title>
        <authorList>
            <person name="Lee L.-H."/>
        </authorList>
    </citation>
    <scope>NUCLEOTIDE SEQUENCE [LARGE SCALE GENOMIC DNA]</scope>
    <source>
        <strain evidence="1 2">MUSC 115</strain>
    </source>
</reference>
<gene>
    <name evidence="1" type="ORF">LK09_03245</name>
</gene>